<dbReference type="Pfam" id="PF06985">
    <property type="entry name" value="HET"/>
    <property type="match status" value="1"/>
</dbReference>
<evidence type="ECO:0000313" key="4">
    <source>
        <dbReference type="EnsemblFungi" id="EJT71574"/>
    </source>
</evidence>
<organism evidence="3">
    <name type="scientific">Gaeumannomyces tritici (strain R3-111a-1)</name>
    <name type="common">Wheat and barley take-all root rot fungus</name>
    <name type="synonym">Gaeumannomyces graminis var. tritici</name>
    <dbReference type="NCBI Taxonomy" id="644352"/>
    <lineage>
        <taxon>Eukaryota</taxon>
        <taxon>Fungi</taxon>
        <taxon>Dikarya</taxon>
        <taxon>Ascomycota</taxon>
        <taxon>Pezizomycotina</taxon>
        <taxon>Sordariomycetes</taxon>
        <taxon>Sordariomycetidae</taxon>
        <taxon>Magnaporthales</taxon>
        <taxon>Magnaporthaceae</taxon>
        <taxon>Gaeumannomyces</taxon>
    </lineage>
</organism>
<dbReference type="EnsemblFungi" id="EJT71574">
    <property type="protein sequence ID" value="EJT71574"/>
    <property type="gene ID" value="GGTG_10830"/>
</dbReference>
<dbReference type="RefSeq" id="XP_009226971.1">
    <property type="nucleotide sequence ID" value="XM_009228707.1"/>
</dbReference>
<dbReference type="eggNOG" id="ENOG502RX1X">
    <property type="taxonomic scope" value="Eukaryota"/>
</dbReference>
<dbReference type="OrthoDB" id="4161196at2759"/>
<reference evidence="4" key="5">
    <citation type="submission" date="2018-04" db="UniProtKB">
        <authorList>
            <consortium name="EnsemblFungi"/>
        </authorList>
    </citation>
    <scope>IDENTIFICATION</scope>
    <source>
        <strain evidence="4">R3-111a-1</strain>
    </source>
</reference>
<dbReference type="AlphaFoldDB" id="J3PBF7"/>
<evidence type="ECO:0000259" key="2">
    <source>
        <dbReference type="Pfam" id="PF06985"/>
    </source>
</evidence>
<gene>
    <name evidence="4" type="primary">20351288</name>
    <name evidence="3" type="ORF">GGTG_10830</name>
</gene>
<sequence>MPASLCSRCEKFDIQAFRKEPHVPRGFPLADVIRSAQEGCTFCTLLLESVLAIDPLPVRSRLYESSSQRGQSRLKQLPWLNRWWLRWIWPPWIFLRAKQRLRHVAELHGQPGLDICEFQAYIHTVRWRSVIDTSEPKMATMIVAADPGTPAYLSGDISGGFKPESHSWTSHHTEALREWHNSCSQQRHGCGRESEPHGHLIGDGPGRLPTRCVEILPGEDETRPKLVLRETEGLDGVYVTLSHRWRYETHRFRTLTGNYQSQMLDCGGSKLFHDAAYVASTQGIRYIWIDSLCIIQDSATDWERESQKMGDYYRRAWLTIAATGWSRSMPGGQSEEEPERLSEGLFGQQPEAEAQKPPLLARLPYRDRNGDKMGSFYLQRVNAQELESDYADDVVQSPLMRRGWVYQEWWLSRRVLTFTKGGVFAQCHATSPTSLVSNRAQLLGSHSCDVGKGIQMRNPMRGVINSSLGDFHQLIEAWMDIVEAYSGLELTYMAKDRLVALEGIAGLHRDVMGELLGRIEGNWETQVPAYGNGYMCGLWNRWPQGLLWEQMPSPQARVARVEGFPTWSWASMQEFPGGADGDDGTHGTGKGLAVQWSRPKRRHPQNCITPTSLTAVGVRSPVESDDAWRPLMDATAPPPGGADADQISHGRFLVVGMLGRLVRVRIHDFFTDEEDLTATAALTECTTDPSHRRLWRRVTTTDEPDSVVGWASLEHPDYQQHQTEQTTAGSAGQTPTTLFALVIQSLPKVIGGYGFGNHSGYQTTYCVLYLAQKTVWCCEPEEGFERVGTGRLFGNHVKAIYEKTKERNVCLV</sequence>
<dbReference type="PANTHER" id="PTHR33112">
    <property type="entry name" value="DOMAIN PROTEIN, PUTATIVE-RELATED"/>
    <property type="match status" value="1"/>
</dbReference>
<keyword evidence="5" id="KW-1185">Reference proteome</keyword>
<dbReference type="InterPro" id="IPR010730">
    <property type="entry name" value="HET"/>
</dbReference>
<dbReference type="HOGENOM" id="CLU_002639_2_6_1"/>
<dbReference type="VEuPathDB" id="FungiDB:GGTG_10830"/>
<evidence type="ECO:0000313" key="3">
    <source>
        <dbReference type="EMBL" id="EJT71574.1"/>
    </source>
</evidence>
<dbReference type="GeneID" id="20351288"/>
<dbReference type="Proteomes" id="UP000006039">
    <property type="component" value="Unassembled WGS sequence"/>
</dbReference>
<reference evidence="3" key="2">
    <citation type="submission" date="2010-07" db="EMBL/GenBank/DDBJ databases">
        <authorList>
            <consortium name="The Broad Institute Genome Sequencing Platform"/>
            <consortium name="Broad Institute Genome Sequencing Center for Infectious Disease"/>
            <person name="Ma L.-J."/>
            <person name="Dead R."/>
            <person name="Young S."/>
            <person name="Zeng Q."/>
            <person name="Koehrsen M."/>
            <person name="Alvarado L."/>
            <person name="Berlin A."/>
            <person name="Chapman S.B."/>
            <person name="Chen Z."/>
            <person name="Freedman E."/>
            <person name="Gellesch M."/>
            <person name="Goldberg J."/>
            <person name="Griggs A."/>
            <person name="Gujja S."/>
            <person name="Heilman E.R."/>
            <person name="Heiman D."/>
            <person name="Hepburn T."/>
            <person name="Howarth C."/>
            <person name="Jen D."/>
            <person name="Larson L."/>
            <person name="Mehta T."/>
            <person name="Neiman D."/>
            <person name="Pearson M."/>
            <person name="Roberts A."/>
            <person name="Saif S."/>
            <person name="Shea T."/>
            <person name="Shenoy N."/>
            <person name="Sisk P."/>
            <person name="Stolte C."/>
            <person name="Sykes S."/>
            <person name="Walk T."/>
            <person name="White J."/>
            <person name="Yandava C."/>
            <person name="Haas B."/>
            <person name="Nusbaum C."/>
            <person name="Birren B."/>
        </authorList>
    </citation>
    <scope>NUCLEOTIDE SEQUENCE</scope>
    <source>
        <strain evidence="3">R3-111a-1</strain>
    </source>
</reference>
<reference evidence="3" key="3">
    <citation type="submission" date="2010-09" db="EMBL/GenBank/DDBJ databases">
        <title>Annotation of Gaeumannomyces graminis var. tritici R3-111a-1.</title>
        <authorList>
            <consortium name="The Broad Institute Genome Sequencing Platform"/>
            <person name="Ma L.-J."/>
            <person name="Dead R."/>
            <person name="Young S.K."/>
            <person name="Zeng Q."/>
            <person name="Gargeya S."/>
            <person name="Fitzgerald M."/>
            <person name="Haas B."/>
            <person name="Abouelleil A."/>
            <person name="Alvarado L."/>
            <person name="Arachchi H.M."/>
            <person name="Berlin A."/>
            <person name="Brown A."/>
            <person name="Chapman S.B."/>
            <person name="Chen Z."/>
            <person name="Dunbar C."/>
            <person name="Freedman E."/>
            <person name="Gearin G."/>
            <person name="Gellesch M."/>
            <person name="Goldberg J."/>
            <person name="Griggs A."/>
            <person name="Gujja S."/>
            <person name="Heiman D."/>
            <person name="Howarth C."/>
            <person name="Larson L."/>
            <person name="Lui A."/>
            <person name="MacDonald P.J.P."/>
            <person name="Mehta T."/>
            <person name="Montmayeur A."/>
            <person name="Murphy C."/>
            <person name="Neiman D."/>
            <person name="Pearson M."/>
            <person name="Priest M."/>
            <person name="Roberts A."/>
            <person name="Saif S."/>
            <person name="Shea T."/>
            <person name="Shenoy N."/>
            <person name="Sisk P."/>
            <person name="Stolte C."/>
            <person name="Sykes S."/>
            <person name="Yandava C."/>
            <person name="Wortman J."/>
            <person name="Nusbaum C."/>
            <person name="Birren B."/>
        </authorList>
    </citation>
    <scope>NUCLEOTIDE SEQUENCE</scope>
    <source>
        <strain evidence="3">R3-111a-1</strain>
    </source>
</reference>
<reference evidence="5" key="1">
    <citation type="submission" date="2010-07" db="EMBL/GenBank/DDBJ databases">
        <title>The genome sequence of Gaeumannomyces graminis var. tritici strain R3-111a-1.</title>
        <authorList>
            <consortium name="The Broad Institute Genome Sequencing Platform"/>
            <person name="Ma L.-J."/>
            <person name="Dead R."/>
            <person name="Young S."/>
            <person name="Zeng Q."/>
            <person name="Koehrsen M."/>
            <person name="Alvarado L."/>
            <person name="Berlin A."/>
            <person name="Chapman S.B."/>
            <person name="Chen Z."/>
            <person name="Freedman E."/>
            <person name="Gellesch M."/>
            <person name="Goldberg J."/>
            <person name="Griggs A."/>
            <person name="Gujja S."/>
            <person name="Heilman E.R."/>
            <person name="Heiman D."/>
            <person name="Hepburn T."/>
            <person name="Howarth C."/>
            <person name="Jen D."/>
            <person name="Larson L."/>
            <person name="Mehta T."/>
            <person name="Neiman D."/>
            <person name="Pearson M."/>
            <person name="Roberts A."/>
            <person name="Saif S."/>
            <person name="Shea T."/>
            <person name="Shenoy N."/>
            <person name="Sisk P."/>
            <person name="Stolte C."/>
            <person name="Sykes S."/>
            <person name="Walk T."/>
            <person name="White J."/>
            <person name="Yandava C."/>
            <person name="Haas B."/>
            <person name="Nusbaum C."/>
            <person name="Birren B."/>
        </authorList>
    </citation>
    <scope>NUCLEOTIDE SEQUENCE [LARGE SCALE GENOMIC DNA]</scope>
    <source>
        <strain evidence="5">R3-111a-1</strain>
    </source>
</reference>
<proteinExistence type="predicted"/>
<evidence type="ECO:0000313" key="5">
    <source>
        <dbReference type="Proteomes" id="UP000006039"/>
    </source>
</evidence>
<dbReference type="EMBL" id="GL385400">
    <property type="protein sequence ID" value="EJT71574.1"/>
    <property type="molecule type" value="Genomic_DNA"/>
</dbReference>
<reference evidence="4" key="4">
    <citation type="journal article" date="2015" name="G3 (Bethesda)">
        <title>Genome sequences of three phytopathogenic species of the Magnaporthaceae family of fungi.</title>
        <authorList>
            <person name="Okagaki L.H."/>
            <person name="Nunes C.C."/>
            <person name="Sailsbery J."/>
            <person name="Clay B."/>
            <person name="Brown D."/>
            <person name="John T."/>
            <person name="Oh Y."/>
            <person name="Young N."/>
            <person name="Fitzgerald M."/>
            <person name="Haas B.J."/>
            <person name="Zeng Q."/>
            <person name="Young S."/>
            <person name="Adiconis X."/>
            <person name="Fan L."/>
            <person name="Levin J.Z."/>
            <person name="Mitchell T.K."/>
            <person name="Okubara P.A."/>
            <person name="Farman M.L."/>
            <person name="Kohn L.M."/>
            <person name="Birren B."/>
            <person name="Ma L.-J."/>
            <person name="Dean R.A."/>
        </authorList>
    </citation>
    <scope>NUCLEOTIDE SEQUENCE</scope>
    <source>
        <strain evidence="4">R3-111a-1</strain>
    </source>
</reference>
<dbReference type="PANTHER" id="PTHR33112:SF15">
    <property type="entry name" value="HETEROKARYON INCOMPATIBILITY DOMAIN-CONTAINING PROTEIN"/>
    <property type="match status" value="1"/>
</dbReference>
<feature type="domain" description="Heterokaryon incompatibility" evidence="2">
    <location>
        <begin position="238"/>
        <end position="408"/>
    </location>
</feature>
<accession>J3PBF7</accession>
<evidence type="ECO:0000256" key="1">
    <source>
        <dbReference type="SAM" id="MobiDB-lite"/>
    </source>
</evidence>
<name>J3PBF7_GAET3</name>
<feature type="region of interest" description="Disordered" evidence="1">
    <location>
        <begin position="576"/>
        <end position="608"/>
    </location>
</feature>
<protein>
    <recommendedName>
        <fullName evidence="2">Heterokaryon incompatibility domain-containing protein</fullName>
    </recommendedName>
</protein>